<gene>
    <name evidence="5" type="ORF">S01H4_59612</name>
</gene>
<dbReference type="PANTHER" id="PTHR42749">
    <property type="entry name" value="CELL SHAPE-DETERMINING PROTEIN MREB"/>
    <property type="match status" value="1"/>
</dbReference>
<keyword evidence="2" id="KW-0963">Cytoplasm</keyword>
<keyword evidence="3" id="KW-0547">Nucleotide-binding</keyword>
<dbReference type="Gene3D" id="3.30.420.40">
    <property type="match status" value="2"/>
</dbReference>
<evidence type="ECO:0000256" key="2">
    <source>
        <dbReference type="ARBA" id="ARBA00022490"/>
    </source>
</evidence>
<dbReference type="PANTHER" id="PTHR42749:SF4">
    <property type="entry name" value="CELL SHAPE-DETERMINING PROTEIN MBL"/>
    <property type="match status" value="1"/>
</dbReference>
<proteinExistence type="predicted"/>
<protein>
    <submittedName>
        <fullName evidence="5">Uncharacterized protein</fullName>
    </submittedName>
</protein>
<comment type="subcellular location">
    <subcellularLocation>
        <location evidence="1">Cytoplasm</location>
    </subcellularLocation>
</comment>
<sequence>MRSRITSPLVMTAAIKVGCKKVFLIEESKAVAIGANLDITKPEGNMIIDVGGGTTDVAVLSMG</sequence>
<feature type="non-terminal residue" evidence="5">
    <location>
        <position position="63"/>
    </location>
</feature>
<dbReference type="InterPro" id="IPR043129">
    <property type="entry name" value="ATPase_NBD"/>
</dbReference>
<dbReference type="EMBL" id="BART01034988">
    <property type="protein sequence ID" value="GAH09813.1"/>
    <property type="molecule type" value="Genomic_DNA"/>
</dbReference>
<evidence type="ECO:0000256" key="3">
    <source>
        <dbReference type="ARBA" id="ARBA00022741"/>
    </source>
</evidence>
<dbReference type="GO" id="GO:0005737">
    <property type="term" value="C:cytoplasm"/>
    <property type="evidence" value="ECO:0007669"/>
    <property type="project" value="UniProtKB-SubCell"/>
</dbReference>
<reference evidence="5" key="1">
    <citation type="journal article" date="2014" name="Front. Microbiol.">
        <title>High frequency of phylogenetically diverse reductive dehalogenase-homologous genes in deep subseafloor sedimentary metagenomes.</title>
        <authorList>
            <person name="Kawai M."/>
            <person name="Futagami T."/>
            <person name="Toyoda A."/>
            <person name="Takaki Y."/>
            <person name="Nishi S."/>
            <person name="Hori S."/>
            <person name="Arai W."/>
            <person name="Tsubouchi T."/>
            <person name="Morono Y."/>
            <person name="Uchiyama I."/>
            <person name="Ito T."/>
            <person name="Fujiyama A."/>
            <person name="Inagaki F."/>
            <person name="Takami H."/>
        </authorList>
    </citation>
    <scope>NUCLEOTIDE SEQUENCE</scope>
    <source>
        <strain evidence="5">Expedition CK06-06</strain>
    </source>
</reference>
<dbReference type="InterPro" id="IPR056546">
    <property type="entry name" value="MreB_MamK-like"/>
</dbReference>
<organism evidence="5">
    <name type="scientific">marine sediment metagenome</name>
    <dbReference type="NCBI Taxonomy" id="412755"/>
    <lineage>
        <taxon>unclassified sequences</taxon>
        <taxon>metagenomes</taxon>
        <taxon>ecological metagenomes</taxon>
    </lineage>
</organism>
<dbReference type="AlphaFoldDB" id="X1EMC1"/>
<dbReference type="GO" id="GO:0005524">
    <property type="term" value="F:ATP binding"/>
    <property type="evidence" value="ECO:0007669"/>
    <property type="project" value="UniProtKB-KW"/>
</dbReference>
<evidence type="ECO:0000256" key="1">
    <source>
        <dbReference type="ARBA" id="ARBA00004496"/>
    </source>
</evidence>
<name>X1EMC1_9ZZZZ</name>
<evidence type="ECO:0000313" key="5">
    <source>
        <dbReference type="EMBL" id="GAH09813.1"/>
    </source>
</evidence>
<accession>X1EMC1</accession>
<keyword evidence="4" id="KW-0067">ATP-binding</keyword>
<dbReference type="Pfam" id="PF06723">
    <property type="entry name" value="MreB_Mbl"/>
    <property type="match status" value="1"/>
</dbReference>
<dbReference type="SUPFAM" id="SSF53067">
    <property type="entry name" value="Actin-like ATPase domain"/>
    <property type="match status" value="1"/>
</dbReference>
<evidence type="ECO:0000256" key="4">
    <source>
        <dbReference type="ARBA" id="ARBA00022840"/>
    </source>
</evidence>
<comment type="caution">
    <text evidence="5">The sequence shown here is derived from an EMBL/GenBank/DDBJ whole genome shotgun (WGS) entry which is preliminary data.</text>
</comment>